<dbReference type="Gene3D" id="3.40.50.300">
    <property type="entry name" value="P-loop containing nucleotide triphosphate hydrolases"/>
    <property type="match status" value="1"/>
</dbReference>
<evidence type="ECO:0000313" key="5">
    <source>
        <dbReference type="EMBL" id="MFC0423296.1"/>
    </source>
</evidence>
<gene>
    <name evidence="5" type="ORF">ACFFGS_04050</name>
</gene>
<dbReference type="PANTHER" id="PTHR43392:SF2">
    <property type="entry name" value="AAA-TYPE ATPASE FAMILY PROTEIN _ ANKYRIN REPEAT FAMILY PROTEIN"/>
    <property type="match status" value="1"/>
</dbReference>
<dbReference type="PRINTS" id="PR00819">
    <property type="entry name" value="CBXCFQXSUPER"/>
</dbReference>
<dbReference type="PANTHER" id="PTHR43392">
    <property type="entry name" value="AAA-TYPE ATPASE FAMILY PROTEIN / ANKYRIN REPEAT FAMILY PROTEIN"/>
    <property type="match status" value="1"/>
</dbReference>
<dbReference type="EMBL" id="JBHLUK010000024">
    <property type="protein sequence ID" value="MFC0423296.1"/>
    <property type="molecule type" value="Genomic_DNA"/>
</dbReference>
<sequence>MLSVPNIKLDHSVSLQVEHLNYAQYDRKQDQFMADEQGNLLLSDHQGQIKYFGELPALDQLNQMIGIQNVKDEVNEFIAIAEMNKKRRDQGLDSSAMTLHSLFLGNPGTGKTTVARILGKILYEKGIIAKQTFVEVSRAELVGEYIGKTAIKTRKVLESALGGVLFIDEAYTLATGGTQDFGSEAINEILKFMEDHRSDIVIIFAGYTDDMEKFLKMNEGLRSRIPNSFMFEDYTPKELVAIGLADLKAKKYRVDATTYTALVEHNFAQDNDHSNGRWIRNLNEQVIRKIAVRLAKNPQADLSQITEQDLIAAQL</sequence>
<dbReference type="Proteomes" id="UP001589855">
    <property type="component" value="Unassembled WGS sequence"/>
</dbReference>
<dbReference type="CDD" id="cd00009">
    <property type="entry name" value="AAA"/>
    <property type="match status" value="1"/>
</dbReference>
<reference evidence="5 6" key="1">
    <citation type="submission" date="2024-09" db="EMBL/GenBank/DDBJ databases">
        <authorList>
            <person name="Sun Q."/>
            <person name="Mori K."/>
        </authorList>
    </citation>
    <scope>NUCLEOTIDE SEQUENCE [LARGE SCALE GENOMIC DNA]</scope>
    <source>
        <strain evidence="5 6">TBRC 4575</strain>
    </source>
</reference>
<evidence type="ECO:0000313" key="6">
    <source>
        <dbReference type="Proteomes" id="UP001589855"/>
    </source>
</evidence>
<dbReference type="Gene3D" id="1.10.8.60">
    <property type="match status" value="1"/>
</dbReference>
<feature type="domain" description="AAA+ ATPase" evidence="4">
    <location>
        <begin position="97"/>
        <end position="235"/>
    </location>
</feature>
<proteinExistence type="inferred from homology"/>
<dbReference type="SMART" id="SM00382">
    <property type="entry name" value="AAA"/>
    <property type="match status" value="1"/>
</dbReference>
<comment type="caution">
    <text evidence="5">The sequence shown here is derived from an EMBL/GenBank/DDBJ whole genome shotgun (WGS) entry which is preliminary data.</text>
</comment>
<evidence type="ECO:0000259" key="4">
    <source>
        <dbReference type="SMART" id="SM00382"/>
    </source>
</evidence>
<evidence type="ECO:0000256" key="3">
    <source>
        <dbReference type="ARBA" id="ARBA00022840"/>
    </source>
</evidence>
<dbReference type="Pfam" id="PF00004">
    <property type="entry name" value="AAA"/>
    <property type="match status" value="1"/>
</dbReference>
<comment type="similarity">
    <text evidence="1">Belongs to the CbxX/CfxQ family.</text>
</comment>
<organism evidence="5 6">
    <name type="scientific">Lactiplantibacillus plajomi</name>
    <dbReference type="NCBI Taxonomy" id="1457217"/>
    <lineage>
        <taxon>Bacteria</taxon>
        <taxon>Bacillati</taxon>
        <taxon>Bacillota</taxon>
        <taxon>Bacilli</taxon>
        <taxon>Lactobacillales</taxon>
        <taxon>Lactobacillaceae</taxon>
        <taxon>Lactiplantibacillus</taxon>
    </lineage>
</organism>
<dbReference type="InterPro" id="IPR041627">
    <property type="entry name" value="AAA_lid_6"/>
</dbReference>
<dbReference type="RefSeq" id="WP_137644667.1">
    <property type="nucleotide sequence ID" value="NZ_BAABRM010000007.1"/>
</dbReference>
<dbReference type="InterPro" id="IPR050773">
    <property type="entry name" value="CbxX/CfxQ_RuBisCO_ESX"/>
</dbReference>
<evidence type="ECO:0000256" key="2">
    <source>
        <dbReference type="ARBA" id="ARBA00022741"/>
    </source>
</evidence>
<dbReference type="Pfam" id="PF17866">
    <property type="entry name" value="AAA_lid_6"/>
    <property type="match status" value="1"/>
</dbReference>
<keyword evidence="3" id="KW-0067">ATP-binding</keyword>
<dbReference type="InterPro" id="IPR003593">
    <property type="entry name" value="AAA+_ATPase"/>
</dbReference>
<evidence type="ECO:0000256" key="1">
    <source>
        <dbReference type="ARBA" id="ARBA00010378"/>
    </source>
</evidence>
<keyword evidence="6" id="KW-1185">Reference proteome</keyword>
<accession>A0ABV6K1F5</accession>
<name>A0ABV6K1F5_9LACO</name>
<dbReference type="InterPro" id="IPR003959">
    <property type="entry name" value="ATPase_AAA_core"/>
</dbReference>
<dbReference type="SUPFAM" id="SSF52540">
    <property type="entry name" value="P-loop containing nucleoside triphosphate hydrolases"/>
    <property type="match status" value="1"/>
</dbReference>
<protein>
    <submittedName>
        <fullName evidence="5">AAA family ATPase</fullName>
    </submittedName>
</protein>
<keyword evidence="2" id="KW-0547">Nucleotide-binding</keyword>
<dbReference type="InterPro" id="IPR027417">
    <property type="entry name" value="P-loop_NTPase"/>
</dbReference>
<dbReference type="InterPro" id="IPR000641">
    <property type="entry name" value="CbxX/CfxQ"/>
</dbReference>